<evidence type="ECO:0000313" key="3">
    <source>
        <dbReference type="EMBL" id="PNT74499.1"/>
    </source>
</evidence>
<feature type="domain" description="Reverse transcriptase zinc-binding" evidence="2">
    <location>
        <begin position="11"/>
        <end position="39"/>
    </location>
</feature>
<dbReference type="EMBL" id="CM000880">
    <property type="protein sequence ID" value="PNT74499.1"/>
    <property type="molecule type" value="Genomic_DNA"/>
</dbReference>
<dbReference type="Pfam" id="PF13966">
    <property type="entry name" value="zf-RVT"/>
    <property type="match status" value="1"/>
</dbReference>
<dbReference type="OrthoDB" id="684339at2759"/>
<keyword evidence="1" id="KW-0812">Transmembrane</keyword>
<reference evidence="3" key="2">
    <citation type="submission" date="2017-06" db="EMBL/GenBank/DDBJ databases">
        <title>WGS assembly of Brachypodium distachyon.</title>
        <authorList>
            <consortium name="The International Brachypodium Initiative"/>
            <person name="Lucas S."/>
            <person name="Harmon-Smith M."/>
            <person name="Lail K."/>
            <person name="Tice H."/>
            <person name="Grimwood J."/>
            <person name="Bruce D."/>
            <person name="Barry K."/>
            <person name="Shu S."/>
            <person name="Lindquist E."/>
            <person name="Wang M."/>
            <person name="Pitluck S."/>
            <person name="Vogel J.P."/>
            <person name="Garvin D.F."/>
            <person name="Mockler T.C."/>
            <person name="Schmutz J."/>
            <person name="Rokhsar D."/>
            <person name="Bevan M.W."/>
        </authorList>
    </citation>
    <scope>NUCLEOTIDE SEQUENCE</scope>
    <source>
        <strain evidence="3">Bd21</strain>
    </source>
</reference>
<proteinExistence type="predicted"/>
<feature type="transmembrane region" description="Helical" evidence="1">
    <location>
        <begin position="106"/>
        <end position="126"/>
    </location>
</feature>
<keyword evidence="5" id="KW-1185">Reference proteome</keyword>
<sequence>MLDKKNSHLQALHCVLCSMGIKETIDHLFFECPFALTCWRYICPNFIPHQSVHDSFAAIKEELKSPFHMEVSVLVTWSIWRTRNNYIFNQIQPSFYRCKMIFKEELILISFPIFLTWLTACAYYNIINKLQ</sequence>
<name>A0A2K2DJP5_BRADI</name>
<dbReference type="Gramene" id="PNT74499">
    <property type="protein sequence ID" value="PNT74499"/>
    <property type="gene ID" value="BRADI_1g15785v3"/>
</dbReference>
<reference evidence="3 4" key="1">
    <citation type="journal article" date="2010" name="Nature">
        <title>Genome sequencing and analysis of the model grass Brachypodium distachyon.</title>
        <authorList>
            <consortium name="International Brachypodium Initiative"/>
        </authorList>
    </citation>
    <scope>NUCLEOTIDE SEQUENCE [LARGE SCALE GENOMIC DNA]</scope>
    <source>
        <strain evidence="3 4">Bd21</strain>
    </source>
</reference>
<organism evidence="3">
    <name type="scientific">Brachypodium distachyon</name>
    <name type="common">Purple false brome</name>
    <name type="synonym">Trachynia distachya</name>
    <dbReference type="NCBI Taxonomy" id="15368"/>
    <lineage>
        <taxon>Eukaryota</taxon>
        <taxon>Viridiplantae</taxon>
        <taxon>Streptophyta</taxon>
        <taxon>Embryophyta</taxon>
        <taxon>Tracheophyta</taxon>
        <taxon>Spermatophyta</taxon>
        <taxon>Magnoliopsida</taxon>
        <taxon>Liliopsida</taxon>
        <taxon>Poales</taxon>
        <taxon>Poaceae</taxon>
        <taxon>BOP clade</taxon>
        <taxon>Pooideae</taxon>
        <taxon>Stipodae</taxon>
        <taxon>Brachypodieae</taxon>
        <taxon>Brachypodium</taxon>
    </lineage>
</organism>
<protein>
    <recommendedName>
        <fullName evidence="2">Reverse transcriptase zinc-binding domain-containing protein</fullName>
    </recommendedName>
</protein>
<accession>A0A2K2DJP5</accession>
<dbReference type="InterPro" id="IPR026960">
    <property type="entry name" value="RVT-Znf"/>
</dbReference>
<keyword evidence="1" id="KW-0472">Membrane</keyword>
<dbReference type="AlphaFoldDB" id="A0A2K2DJP5"/>
<evidence type="ECO:0000259" key="2">
    <source>
        <dbReference type="Pfam" id="PF13966"/>
    </source>
</evidence>
<evidence type="ECO:0000256" key="1">
    <source>
        <dbReference type="SAM" id="Phobius"/>
    </source>
</evidence>
<evidence type="ECO:0000313" key="4">
    <source>
        <dbReference type="EnsemblPlants" id="PNT74499"/>
    </source>
</evidence>
<evidence type="ECO:0000313" key="5">
    <source>
        <dbReference type="Proteomes" id="UP000008810"/>
    </source>
</evidence>
<dbReference type="Proteomes" id="UP000008810">
    <property type="component" value="Chromosome 1"/>
</dbReference>
<dbReference type="EnsemblPlants" id="PNT74499">
    <property type="protein sequence ID" value="PNT74499"/>
    <property type="gene ID" value="BRADI_1g15785v3"/>
</dbReference>
<reference evidence="4" key="3">
    <citation type="submission" date="2018-08" db="UniProtKB">
        <authorList>
            <consortium name="EnsemblPlants"/>
        </authorList>
    </citation>
    <scope>IDENTIFICATION</scope>
    <source>
        <strain evidence="4">cv. Bd21</strain>
    </source>
</reference>
<gene>
    <name evidence="3" type="ORF">BRADI_1g15785v3</name>
</gene>
<dbReference type="InParanoid" id="A0A2K2DJP5"/>
<keyword evidence="1" id="KW-1133">Transmembrane helix</keyword>